<sequence>MSTTIECGPEFYEKRRREWLTPKPNKPPASSPPAAVLQTRQRLAEILDNPKRAHTEAAWREALKNVWSSFGSGRALSWPLPMTLVIRLAHVAWVRDNTWPAGQVAPDPDDELPPEPTPHRRRQ</sequence>
<dbReference type="OrthoDB" id="3366194at2759"/>
<dbReference type="AlphaFoldDB" id="A0A0D7BUM2"/>
<proteinExistence type="predicted"/>
<dbReference type="EMBL" id="KN880432">
    <property type="protein sequence ID" value="KIY74193.1"/>
    <property type="molecule type" value="Genomic_DNA"/>
</dbReference>
<reference evidence="2 3" key="1">
    <citation type="journal article" date="2015" name="Fungal Genet. Biol.">
        <title>Evolution of novel wood decay mechanisms in Agaricales revealed by the genome sequences of Fistulina hepatica and Cylindrobasidium torrendii.</title>
        <authorList>
            <person name="Floudas D."/>
            <person name="Held B.W."/>
            <person name="Riley R."/>
            <person name="Nagy L.G."/>
            <person name="Koehler G."/>
            <person name="Ransdell A.S."/>
            <person name="Younus H."/>
            <person name="Chow J."/>
            <person name="Chiniquy J."/>
            <person name="Lipzen A."/>
            <person name="Tritt A."/>
            <person name="Sun H."/>
            <person name="Haridas S."/>
            <person name="LaButti K."/>
            <person name="Ohm R.A."/>
            <person name="Kues U."/>
            <person name="Blanchette R.A."/>
            <person name="Grigoriev I.V."/>
            <person name="Minto R.E."/>
            <person name="Hibbett D.S."/>
        </authorList>
    </citation>
    <scope>NUCLEOTIDE SEQUENCE [LARGE SCALE GENOMIC DNA]</scope>
    <source>
        <strain evidence="2 3">FP15055 ss-10</strain>
    </source>
</reference>
<feature type="region of interest" description="Disordered" evidence="1">
    <location>
        <begin position="99"/>
        <end position="123"/>
    </location>
</feature>
<dbReference type="Proteomes" id="UP000054007">
    <property type="component" value="Unassembled WGS sequence"/>
</dbReference>
<keyword evidence="3" id="KW-1185">Reference proteome</keyword>
<accession>A0A0D7BUM2</accession>
<evidence type="ECO:0000256" key="1">
    <source>
        <dbReference type="SAM" id="MobiDB-lite"/>
    </source>
</evidence>
<evidence type="ECO:0000313" key="3">
    <source>
        <dbReference type="Proteomes" id="UP000054007"/>
    </source>
</evidence>
<evidence type="ECO:0000313" key="2">
    <source>
        <dbReference type="EMBL" id="KIY74193.1"/>
    </source>
</evidence>
<name>A0A0D7BUM2_9AGAR</name>
<protein>
    <submittedName>
        <fullName evidence="2">Uncharacterized protein</fullName>
    </submittedName>
</protein>
<gene>
    <name evidence="2" type="ORF">CYLTODRAFT_484931</name>
</gene>
<organism evidence="2 3">
    <name type="scientific">Cylindrobasidium torrendii FP15055 ss-10</name>
    <dbReference type="NCBI Taxonomy" id="1314674"/>
    <lineage>
        <taxon>Eukaryota</taxon>
        <taxon>Fungi</taxon>
        <taxon>Dikarya</taxon>
        <taxon>Basidiomycota</taxon>
        <taxon>Agaricomycotina</taxon>
        <taxon>Agaricomycetes</taxon>
        <taxon>Agaricomycetidae</taxon>
        <taxon>Agaricales</taxon>
        <taxon>Marasmiineae</taxon>
        <taxon>Physalacriaceae</taxon>
        <taxon>Cylindrobasidium</taxon>
    </lineage>
</organism>